<dbReference type="Gene3D" id="2.60.120.260">
    <property type="entry name" value="Galactose-binding domain-like"/>
    <property type="match status" value="1"/>
</dbReference>
<keyword evidence="3" id="KW-1185">Reference proteome</keyword>
<dbReference type="OrthoDB" id="5134860at2"/>
<evidence type="ECO:0000259" key="1">
    <source>
        <dbReference type="Pfam" id="PF00754"/>
    </source>
</evidence>
<dbReference type="Proteomes" id="UP000291485">
    <property type="component" value="Unassembled WGS sequence"/>
</dbReference>
<dbReference type="Pfam" id="PF00754">
    <property type="entry name" value="F5_F8_type_C"/>
    <property type="match status" value="1"/>
</dbReference>
<name>A0A4R0NKB5_9SPHI</name>
<dbReference type="EMBL" id="SJSN01000024">
    <property type="protein sequence ID" value="TCD00298.1"/>
    <property type="molecule type" value="Genomic_DNA"/>
</dbReference>
<reference evidence="2 3" key="1">
    <citation type="submission" date="2019-02" db="EMBL/GenBank/DDBJ databases">
        <title>Pedobacter sp. RP-3-11 sp. nov., isolated from Arctic soil.</title>
        <authorList>
            <person name="Dahal R.H."/>
        </authorList>
    </citation>
    <scope>NUCLEOTIDE SEQUENCE [LARGE SCALE GENOMIC DNA]</scope>
    <source>
        <strain evidence="2 3">RP-3-11</strain>
    </source>
</reference>
<proteinExistence type="predicted"/>
<dbReference type="SUPFAM" id="SSF49785">
    <property type="entry name" value="Galactose-binding domain-like"/>
    <property type="match status" value="1"/>
</dbReference>
<dbReference type="InterPro" id="IPR000421">
    <property type="entry name" value="FA58C"/>
</dbReference>
<evidence type="ECO:0000313" key="3">
    <source>
        <dbReference type="Proteomes" id="UP000291485"/>
    </source>
</evidence>
<dbReference type="InterPro" id="IPR008979">
    <property type="entry name" value="Galactose-bd-like_sf"/>
</dbReference>
<organism evidence="2 3">
    <name type="scientific">Pedobacter frigidisoli</name>
    <dbReference type="NCBI Taxonomy" id="2530455"/>
    <lineage>
        <taxon>Bacteria</taxon>
        <taxon>Pseudomonadati</taxon>
        <taxon>Bacteroidota</taxon>
        <taxon>Sphingobacteriia</taxon>
        <taxon>Sphingobacteriales</taxon>
        <taxon>Sphingobacteriaceae</taxon>
        <taxon>Pedobacter</taxon>
    </lineage>
</organism>
<dbReference type="RefSeq" id="WP_131562564.1">
    <property type="nucleotide sequence ID" value="NZ_SJSN01000024.1"/>
</dbReference>
<gene>
    <name evidence="2" type="ORF">EZ449_20840</name>
</gene>
<protein>
    <submittedName>
        <fullName evidence="2">Discoidin domain-containing protein</fullName>
    </submittedName>
</protein>
<comment type="caution">
    <text evidence="2">The sequence shown here is derived from an EMBL/GenBank/DDBJ whole genome shotgun (WGS) entry which is preliminary data.</text>
</comment>
<feature type="domain" description="F5/8 type C" evidence="1">
    <location>
        <begin position="58"/>
        <end position="165"/>
    </location>
</feature>
<dbReference type="AlphaFoldDB" id="A0A4R0NKB5"/>
<accession>A0A4R0NKB5</accession>
<evidence type="ECO:0000313" key="2">
    <source>
        <dbReference type="EMBL" id="TCD00298.1"/>
    </source>
</evidence>
<dbReference type="PROSITE" id="PS51257">
    <property type="entry name" value="PROKAR_LIPOPROTEIN"/>
    <property type="match status" value="1"/>
</dbReference>
<sequence length="187" mass="20709">MTLLKIAKSAIGICIALIFLTGCLKEEYPSTELFTWKAKVDVTAKAAISTNIESSGGATGAEGSSKVVDNDFINSKFLINPYQTNFYMQLSFPAPQQVASYTLTSGNDAPDRDPKDWKFAGSVDGATWIDLDTRTGETFSGRNLTKTYSFKNKVLYRFYRISISAIGKGSLFQLSEWRVIEVPEEQQ</sequence>